<feature type="domain" description="FtsK" evidence="3">
    <location>
        <begin position="1"/>
        <end position="33"/>
    </location>
</feature>
<dbReference type="InterPro" id="IPR027417">
    <property type="entry name" value="P-loop_NTPase"/>
</dbReference>
<comment type="caution">
    <text evidence="4">The sequence shown here is derived from an EMBL/GenBank/DDBJ whole genome shotgun (WGS) entry which is preliminary data.</text>
</comment>
<evidence type="ECO:0000259" key="3">
    <source>
        <dbReference type="Pfam" id="PF01580"/>
    </source>
</evidence>
<evidence type="ECO:0000313" key="4">
    <source>
        <dbReference type="EMBL" id="GAI24040.1"/>
    </source>
</evidence>
<accession>X1NB56</accession>
<dbReference type="PANTHER" id="PTHR22683:SF41">
    <property type="entry name" value="DNA TRANSLOCASE FTSK"/>
    <property type="match status" value="1"/>
</dbReference>
<name>X1NB56_9ZZZZ</name>
<gene>
    <name evidence="4" type="ORF">S06H3_25782</name>
</gene>
<dbReference type="EMBL" id="BARV01014855">
    <property type="protein sequence ID" value="GAI24040.1"/>
    <property type="molecule type" value="Genomic_DNA"/>
</dbReference>
<reference evidence="4" key="1">
    <citation type="journal article" date="2014" name="Front. Microbiol.">
        <title>High frequency of phylogenetically diverse reductive dehalogenase-homologous genes in deep subseafloor sedimentary metagenomes.</title>
        <authorList>
            <person name="Kawai M."/>
            <person name="Futagami T."/>
            <person name="Toyoda A."/>
            <person name="Takaki Y."/>
            <person name="Nishi S."/>
            <person name="Hori S."/>
            <person name="Arai W."/>
            <person name="Tsubouchi T."/>
            <person name="Morono Y."/>
            <person name="Uchiyama I."/>
            <person name="Ito T."/>
            <person name="Fujiyama A."/>
            <person name="Inagaki F."/>
            <person name="Takami H."/>
        </authorList>
    </citation>
    <scope>NUCLEOTIDE SEQUENCE</scope>
    <source>
        <strain evidence="4">Expedition CK06-06</strain>
    </source>
</reference>
<dbReference type="GO" id="GO:0003677">
    <property type="term" value="F:DNA binding"/>
    <property type="evidence" value="ECO:0007669"/>
    <property type="project" value="InterPro"/>
</dbReference>
<dbReference type="InterPro" id="IPR002543">
    <property type="entry name" value="FtsK_dom"/>
</dbReference>
<dbReference type="AlphaFoldDB" id="X1NB56"/>
<dbReference type="GO" id="GO:0005524">
    <property type="term" value="F:ATP binding"/>
    <property type="evidence" value="ECO:0007669"/>
    <property type="project" value="UniProtKB-KW"/>
</dbReference>
<evidence type="ECO:0000256" key="1">
    <source>
        <dbReference type="ARBA" id="ARBA00022741"/>
    </source>
</evidence>
<dbReference type="Pfam" id="PF01580">
    <property type="entry name" value="FtsK_SpoIIIE"/>
    <property type="match status" value="1"/>
</dbReference>
<dbReference type="SUPFAM" id="SSF52540">
    <property type="entry name" value="P-loop containing nucleoside triphosphate hydrolases"/>
    <property type="match status" value="1"/>
</dbReference>
<dbReference type="InterPro" id="IPR050206">
    <property type="entry name" value="FtsK/SpoIIIE/SftA"/>
</dbReference>
<keyword evidence="2" id="KW-0067">ATP-binding</keyword>
<feature type="non-terminal residue" evidence="4">
    <location>
        <position position="100"/>
    </location>
</feature>
<dbReference type="PANTHER" id="PTHR22683">
    <property type="entry name" value="SPORULATION PROTEIN RELATED"/>
    <property type="match status" value="1"/>
</dbReference>
<protein>
    <recommendedName>
        <fullName evidence="3">FtsK domain-containing protein</fullName>
    </recommendedName>
</protein>
<keyword evidence="1" id="KW-0547">Nucleotide-binding</keyword>
<sequence>MTAPKEIEAYVVRLAQKSRAIGIHIVLATQRPQATVVTGLIKSNMPTRIGFRVAARLDSRIVLDQNGAEALLGQGDMLFLKPGTSDLVRAQGTFVDETEV</sequence>
<organism evidence="4">
    <name type="scientific">marine sediment metagenome</name>
    <dbReference type="NCBI Taxonomy" id="412755"/>
    <lineage>
        <taxon>unclassified sequences</taxon>
        <taxon>metagenomes</taxon>
        <taxon>ecological metagenomes</taxon>
    </lineage>
</organism>
<dbReference type="Gene3D" id="3.40.50.300">
    <property type="entry name" value="P-loop containing nucleotide triphosphate hydrolases"/>
    <property type="match status" value="1"/>
</dbReference>
<evidence type="ECO:0000256" key="2">
    <source>
        <dbReference type="ARBA" id="ARBA00022840"/>
    </source>
</evidence>
<proteinExistence type="predicted"/>